<comment type="caution">
    <text evidence="1">The sequence shown here is derived from an EMBL/GenBank/DDBJ whole genome shotgun (WGS) entry which is preliminary data.</text>
</comment>
<gene>
    <name evidence="1" type="ORF">CUC53_14015</name>
</gene>
<evidence type="ECO:0000313" key="1">
    <source>
        <dbReference type="EMBL" id="PJG58136.1"/>
    </source>
</evidence>
<evidence type="ECO:0000313" key="2">
    <source>
        <dbReference type="Proteomes" id="UP000235861"/>
    </source>
</evidence>
<dbReference type="InterPro" id="IPR036654">
    <property type="entry name" value="DNA_pol_III_psi_sf"/>
</dbReference>
<evidence type="ECO:0008006" key="3">
    <source>
        <dbReference type="Google" id="ProtNLM"/>
    </source>
</evidence>
<dbReference type="AlphaFoldDB" id="A0A2H9U240"/>
<dbReference type="Proteomes" id="UP000235861">
    <property type="component" value="Unassembled WGS sequence"/>
</dbReference>
<dbReference type="GO" id="GO:0008408">
    <property type="term" value="F:3'-5' exonuclease activity"/>
    <property type="evidence" value="ECO:0007669"/>
    <property type="project" value="InterPro"/>
</dbReference>
<dbReference type="EMBL" id="PGGC01000131">
    <property type="protein sequence ID" value="PJG58136.1"/>
    <property type="molecule type" value="Genomic_DNA"/>
</dbReference>
<protein>
    <recommendedName>
        <fullName evidence="3">DNA polymerase III subunit psi</fullName>
    </recommendedName>
</protein>
<organism evidence="1 2">
    <name type="scientific">Aeromonas cavernicola</name>
    <dbReference type="NCBI Taxonomy" id="1006623"/>
    <lineage>
        <taxon>Bacteria</taxon>
        <taxon>Pseudomonadati</taxon>
        <taxon>Pseudomonadota</taxon>
        <taxon>Gammaproteobacteria</taxon>
        <taxon>Aeromonadales</taxon>
        <taxon>Aeromonadaceae</taxon>
        <taxon>Aeromonas</taxon>
    </lineage>
</organism>
<dbReference type="GO" id="GO:0006260">
    <property type="term" value="P:DNA replication"/>
    <property type="evidence" value="ECO:0007669"/>
    <property type="project" value="InterPro"/>
</dbReference>
<dbReference type="SUPFAM" id="SSF102220">
    <property type="entry name" value="DNA polymerase III psi subunit"/>
    <property type="match status" value="1"/>
</dbReference>
<name>A0A2H9U240_9GAMM</name>
<sequence length="123" mass="13825">MLDPARRQMLARMGIQRWQLRPSDKLMAQHHSVPANGKLWLVAASLPPAPLLVDICQWLGIRPEEVALLTEPPAPQRLQGTTLPLLWLTSADPRWPMALVCPLNPDAGQKRALWQQLRQCSVS</sequence>
<proteinExistence type="predicted"/>
<dbReference type="Pfam" id="PF03603">
    <property type="entry name" value="DNA_III_psi"/>
    <property type="match status" value="1"/>
</dbReference>
<dbReference type="RefSeq" id="WP_100294725.1">
    <property type="nucleotide sequence ID" value="NZ_PGGC01000131.1"/>
</dbReference>
<dbReference type="GO" id="GO:0003887">
    <property type="term" value="F:DNA-directed DNA polymerase activity"/>
    <property type="evidence" value="ECO:0007669"/>
    <property type="project" value="InterPro"/>
</dbReference>
<reference evidence="1 2" key="1">
    <citation type="submission" date="2017-11" db="EMBL/GenBank/DDBJ databases">
        <title>Draft genome sequence of environmental isolate Aeromonas cavernicola sp. nov. MDC 2508.</title>
        <authorList>
            <person name="Colston S.M."/>
            <person name="Navarro A."/>
            <person name="Martinez-Murcia A.J."/>
            <person name="Graf J."/>
        </authorList>
    </citation>
    <scope>NUCLEOTIDE SEQUENCE [LARGE SCALE GENOMIC DNA]</scope>
    <source>
        <strain evidence="1 2">MDC 2508</strain>
    </source>
</reference>
<accession>A0A2H9U240</accession>
<keyword evidence="2" id="KW-1185">Reference proteome</keyword>
<dbReference type="OrthoDB" id="5589539at2"/>
<dbReference type="InterPro" id="IPR004615">
    <property type="entry name" value="DNA_pol_III_psi"/>
</dbReference>